<dbReference type="Proteomes" id="UP001549047">
    <property type="component" value="Unassembled WGS sequence"/>
</dbReference>
<keyword evidence="1" id="KW-1133">Transmembrane helix</keyword>
<evidence type="ECO:0000313" key="3">
    <source>
        <dbReference type="Proteomes" id="UP001549047"/>
    </source>
</evidence>
<dbReference type="EMBL" id="JBEPMB010000001">
    <property type="protein sequence ID" value="MET3613105.1"/>
    <property type="molecule type" value="Genomic_DNA"/>
</dbReference>
<dbReference type="RefSeq" id="WP_354555599.1">
    <property type="nucleotide sequence ID" value="NZ_JBEPMB010000001.1"/>
</dbReference>
<keyword evidence="1" id="KW-0472">Membrane</keyword>
<sequence length="201" mass="22699">MLILIRLVFSAGLALVAASLALYYSDREAQLANDLLAHGVFVKAAVKELREDDCRSRHRRQQLCGARVDYSFMDRMGAAHDGAGHIGGAELAPLVAGSTEYHPTPSLQMIVKFDRTPVPGAAVDILYRENDPSTNYLRSTVINWTRQDPLVLTFVAALFFFFIYYWTGFLASVFLGVPRERWLVWLEKDLGSRKRNIEFLD</sequence>
<gene>
    <name evidence="2" type="ORF">ABID16_001410</name>
</gene>
<evidence type="ECO:0000313" key="2">
    <source>
        <dbReference type="EMBL" id="MET3613105.1"/>
    </source>
</evidence>
<comment type="caution">
    <text evidence="2">The sequence shown here is derived from an EMBL/GenBank/DDBJ whole genome shotgun (WGS) entry which is preliminary data.</text>
</comment>
<reference evidence="2 3" key="1">
    <citation type="submission" date="2024-06" db="EMBL/GenBank/DDBJ databases">
        <title>Genomic Encyclopedia of Type Strains, Phase IV (KMG-IV): sequencing the most valuable type-strain genomes for metagenomic binning, comparative biology and taxonomic classification.</title>
        <authorList>
            <person name="Goeker M."/>
        </authorList>
    </citation>
    <scope>NUCLEOTIDE SEQUENCE [LARGE SCALE GENOMIC DNA]</scope>
    <source>
        <strain evidence="2 3">DSM 29780</strain>
    </source>
</reference>
<accession>A0ABV2IX95</accession>
<evidence type="ECO:0008006" key="4">
    <source>
        <dbReference type="Google" id="ProtNLM"/>
    </source>
</evidence>
<evidence type="ECO:0000256" key="1">
    <source>
        <dbReference type="SAM" id="Phobius"/>
    </source>
</evidence>
<organism evidence="2 3">
    <name type="scientific">Rhizobium aquaticum</name>
    <dbReference type="NCBI Taxonomy" id="1549636"/>
    <lineage>
        <taxon>Bacteria</taxon>
        <taxon>Pseudomonadati</taxon>
        <taxon>Pseudomonadota</taxon>
        <taxon>Alphaproteobacteria</taxon>
        <taxon>Hyphomicrobiales</taxon>
        <taxon>Rhizobiaceae</taxon>
        <taxon>Rhizobium/Agrobacterium group</taxon>
        <taxon>Rhizobium</taxon>
    </lineage>
</organism>
<keyword evidence="1" id="KW-0812">Transmembrane</keyword>
<keyword evidence="3" id="KW-1185">Reference proteome</keyword>
<protein>
    <recommendedName>
        <fullName evidence="4">DUF3592 domain-containing protein</fullName>
    </recommendedName>
</protein>
<feature type="transmembrane region" description="Helical" evidence="1">
    <location>
        <begin position="150"/>
        <end position="177"/>
    </location>
</feature>
<proteinExistence type="predicted"/>
<name>A0ABV2IX95_9HYPH</name>